<dbReference type="GO" id="GO:0005576">
    <property type="term" value="C:extracellular region"/>
    <property type="evidence" value="ECO:0007669"/>
    <property type="project" value="UniProtKB-SubCell"/>
</dbReference>
<dbReference type="GO" id="GO:0061702">
    <property type="term" value="C:canonical inflammasome complex"/>
    <property type="evidence" value="ECO:0007669"/>
    <property type="project" value="UniProtKB-SubCell"/>
</dbReference>
<evidence type="ECO:0000256" key="25">
    <source>
        <dbReference type="ARBA" id="ARBA00023139"/>
    </source>
</evidence>
<evidence type="ECO:0000256" key="4">
    <source>
        <dbReference type="ARBA" id="ARBA00004240"/>
    </source>
</evidence>
<keyword evidence="26" id="KW-0010">Activator</keyword>
<keyword evidence="16" id="KW-0378">Hydrolase</keyword>
<dbReference type="Gene3D" id="3.40.50.300">
    <property type="entry name" value="P-loop containing nucleotide triphosphate hydrolases"/>
    <property type="match status" value="1"/>
</dbReference>
<dbReference type="OrthoDB" id="120976at2759"/>
<keyword evidence="14" id="KW-0677">Repeat</keyword>
<organism evidence="38 39">
    <name type="scientific">Gopherus evgoodei</name>
    <name type="common">Goodes thornscrub tortoise</name>
    <dbReference type="NCBI Taxonomy" id="1825980"/>
    <lineage>
        <taxon>Eukaryota</taxon>
        <taxon>Metazoa</taxon>
        <taxon>Chordata</taxon>
        <taxon>Craniata</taxon>
        <taxon>Vertebrata</taxon>
        <taxon>Euteleostomi</taxon>
        <taxon>Archelosauria</taxon>
        <taxon>Testudinata</taxon>
        <taxon>Testudines</taxon>
        <taxon>Cryptodira</taxon>
        <taxon>Durocryptodira</taxon>
        <taxon>Testudinoidea</taxon>
        <taxon>Testudinidae</taxon>
        <taxon>Gopherus</taxon>
    </lineage>
</organism>
<dbReference type="Proteomes" id="UP000694390">
    <property type="component" value="Unassembled WGS sequence"/>
</dbReference>
<evidence type="ECO:0000256" key="31">
    <source>
        <dbReference type="ARBA" id="ARBA00023242"/>
    </source>
</evidence>
<evidence type="ECO:0000256" key="20">
    <source>
        <dbReference type="ARBA" id="ARBA00022859"/>
    </source>
</evidence>
<dbReference type="InterPro" id="IPR032675">
    <property type="entry name" value="LRR_dom_sf"/>
</dbReference>
<evidence type="ECO:0000256" key="9">
    <source>
        <dbReference type="ARBA" id="ARBA00022490"/>
    </source>
</evidence>
<evidence type="ECO:0000259" key="36">
    <source>
        <dbReference type="PROSITE" id="PS50824"/>
    </source>
</evidence>
<protein>
    <recommendedName>
        <fullName evidence="33">NACHT, LRR and PYD domains-containing protein 3</fullName>
    </recommendedName>
</protein>
<keyword evidence="15" id="KW-0547">Nucleotide-binding</keyword>
<evidence type="ECO:0000256" key="23">
    <source>
        <dbReference type="ARBA" id="ARBA00023128"/>
    </source>
</evidence>
<evidence type="ECO:0000313" key="38">
    <source>
        <dbReference type="Ensembl" id="ENSGEVP00005021571.1"/>
    </source>
</evidence>
<dbReference type="InterPro" id="IPR027417">
    <property type="entry name" value="P-loop_NTPase"/>
</dbReference>
<evidence type="ECO:0000256" key="1">
    <source>
        <dbReference type="ARBA" id="ARBA00004110"/>
    </source>
</evidence>
<evidence type="ECO:0000256" key="17">
    <source>
        <dbReference type="ARBA" id="ARBA00022824"/>
    </source>
</evidence>
<dbReference type="SMART" id="SM00368">
    <property type="entry name" value="LRR_RI"/>
    <property type="match status" value="18"/>
</dbReference>
<keyword evidence="10" id="KW-1017">Isopeptide bond</keyword>
<dbReference type="Ensembl" id="ENSGEVT00005022664.1">
    <property type="protein sequence ID" value="ENSGEVP00005021571.1"/>
    <property type="gene ID" value="ENSGEVG00005015359.1"/>
</dbReference>
<evidence type="ECO:0000256" key="22">
    <source>
        <dbReference type="ARBA" id="ARBA00023034"/>
    </source>
</evidence>
<dbReference type="GeneTree" id="ENSGT00940000160873"/>
<comment type="catalytic activity">
    <reaction evidence="35">
        <text>ATP + H2O = ADP + phosphate + H(+)</text>
        <dbReference type="Rhea" id="RHEA:13065"/>
        <dbReference type="ChEBI" id="CHEBI:15377"/>
        <dbReference type="ChEBI" id="CHEBI:15378"/>
        <dbReference type="ChEBI" id="CHEBI:30616"/>
        <dbReference type="ChEBI" id="CHEBI:43474"/>
        <dbReference type="ChEBI" id="CHEBI:456216"/>
    </reaction>
    <physiologicalReaction direction="left-to-right" evidence="35">
        <dbReference type="Rhea" id="RHEA:13066"/>
    </physiologicalReaction>
</comment>
<comment type="function">
    <text evidence="34">Independently of inflammasome activation, regulates the differentiation of T helper 2 (Th2) cells and has a role in Th2 cell-dependent asthma and tumor growth. During Th2 differentiation, required for optimal IRF4 binding to IL4 promoter and for IRF4-dependent IL4 transcription. Binds to the consensus DNA sequence 5'-GRRGGNRGAG-3'. May also participate in the transcription of IL5, IL13, GATA3, CCR3, CCR4 and MAF.</text>
</comment>
<sequence length="1256" mass="142243">MENRSSRISELLVHALDNLSHENFKRFKDKLLHSNFEGKGNIPRGRLENADRIDTKNLLMAFYGGEAAVDITMDIFTQINLRDSASKLREEGRKDWRPNQKTSELSAKGYRKKYKEDVFKKYRVIKDMNSRLGENVILNTRYTKLTILDKPRHENEKEHEIMAMGRRHAKIMTKQASSVITIDTLFKPDKDGQTPLIVVLLGAAGIGKTMTAKKIMCDWASGELYKEMFDFVFYINCREMNLLTEQGSVADLIFKNCSNTNAPIRKILVKPEKLLFLIDGFDELRFSFDQSEDNLCSDPWEKKPVDIILSSLFRKTVLPESYLIITTRPTALEKLGQCLEWSRYAEILGFSEAERREYFHKFFRNENQARQALRFVRGNEILFTMCFVPIVCWIICTVVKQQLEKGEDLAQTSKTTTGVYILYLSSLVKPLRSNMKQQMQANLRGLCSLAADGIWKQKILFEEEEIKKYGLDQRDSLPLFLNENVFQKDIDCVSVYSFIHLSFQEFFAALFYVLEKDEETRNDSGTPKKDVKTLLENYGNSRNYLMLTVRFLFGLLNEERMKDMEKIIGCKISPKIKPDLLKWVQAKQQTDLFPFSPTEYDVEMYEHDVFHCLYEIQEQKFVKSALDFTEVKLNQNKFTQMDQMVLSFCIKNCHRLESLYVNCCEFMFEDHEEELPTPANGLYQEQHQDVLKYSSIYLLCQALKDPNCKLKKLHLESCGLTAACCRDLSSVLSTKPTLTELNLEGNNLGDSGLRLLCEGLKHPACNLQKLRLWYCHLTADGCRDLSSALRTNQSLLELDLGHNKLRDPGVQLLCEGLTHPKCKLHKIRLRCCELAGACCGDLSSVLRANPFLTDLELSDNELGDTGAQLLCEGLKHPNCKLQRLRLVDCGLTAACCGALSSALRANKTLTELDLWRNKLEDSGVRLLCEGLKHPNCKLQKLQLRICSLTVACCGNLSSVLSTSQTLTEMELWGNELGDSGVQLLCEGLKHPDCKLQKLWLSDCDLTAICCEDLSSALAINQTLTELDLGENKLRDSGVQLLCEGLKYPNCKLQKLGLSDCGLTAACCGALSSVLSTSQTLTDLNLWKNKLGDSGVQLLCEGLKHPHCKLQKIQLSDCALTAACCGHLSSALSVSQSLTELILWKISLGDSGGQLLCEGLKHPNCKLEKLSLGDCDFTAACCRELSSALSTNQTLRELNLQEKKMGHFGMKLLCEGLKHPTCKLQKVCLSQHSVNEETRPELYAVKVIKPVLVIEIW</sequence>
<dbReference type="Pfam" id="PF14484">
    <property type="entry name" value="FISNA"/>
    <property type="match status" value="1"/>
</dbReference>
<dbReference type="GO" id="GO:0005524">
    <property type="term" value="F:ATP binding"/>
    <property type="evidence" value="ECO:0007669"/>
    <property type="project" value="UniProtKB-KW"/>
</dbReference>
<evidence type="ECO:0000256" key="14">
    <source>
        <dbReference type="ARBA" id="ARBA00022737"/>
    </source>
</evidence>
<keyword evidence="21" id="KW-0805">Transcription regulation</keyword>
<evidence type="ECO:0000256" key="21">
    <source>
        <dbReference type="ARBA" id="ARBA00023015"/>
    </source>
</evidence>
<keyword evidence="19" id="KW-0832">Ubl conjugation</keyword>
<evidence type="ECO:0000256" key="29">
    <source>
        <dbReference type="ARBA" id="ARBA00023212"/>
    </source>
</evidence>
<proteinExistence type="inferred from homology"/>
<feature type="domain" description="Pyrin" evidence="36">
    <location>
        <begin position="1"/>
        <end position="94"/>
    </location>
</feature>
<evidence type="ECO:0000256" key="12">
    <source>
        <dbReference type="ARBA" id="ARBA00022553"/>
    </source>
</evidence>
<evidence type="ECO:0000259" key="37">
    <source>
        <dbReference type="PROSITE" id="PS50837"/>
    </source>
</evidence>
<evidence type="ECO:0000256" key="24">
    <source>
        <dbReference type="ARBA" id="ARBA00023136"/>
    </source>
</evidence>
<dbReference type="InterPro" id="IPR041075">
    <property type="entry name" value="NOD1/2_WH"/>
</dbReference>
<keyword evidence="22" id="KW-0333">Golgi apparatus</keyword>
<dbReference type="GO" id="GO:0016787">
    <property type="term" value="F:hydrolase activity"/>
    <property type="evidence" value="ECO:0007669"/>
    <property type="project" value="UniProtKB-KW"/>
</dbReference>
<dbReference type="GeneID" id="115650587"/>
<dbReference type="Gene3D" id="3.80.10.10">
    <property type="entry name" value="Ribonuclease Inhibitor"/>
    <property type="match status" value="4"/>
</dbReference>
<comment type="subcellular location">
    <subcellularLocation>
        <location evidence="5">Cytoplasm</location>
        <location evidence="5">Cytoskeleton</location>
        <location evidence="5">Microtubule organizing center</location>
    </subcellularLocation>
    <subcellularLocation>
        <location evidence="4">Endoplasmic reticulum</location>
    </subcellularLocation>
    <subcellularLocation>
        <location evidence="6">Golgi apparatus membrane</location>
    </subcellularLocation>
    <subcellularLocation>
        <location evidence="1">Inflammasome</location>
    </subcellularLocation>
    <subcellularLocation>
        <location evidence="3">Mitochondrion</location>
    </subcellularLocation>
    <subcellularLocation>
        <location evidence="2">Nucleus</location>
    </subcellularLocation>
    <subcellularLocation>
        <location evidence="7">Secreted</location>
    </subcellularLocation>
</comment>
<dbReference type="InterPro" id="IPR007111">
    <property type="entry name" value="NACHT_NTPase"/>
</dbReference>
<dbReference type="GO" id="GO:0000139">
    <property type="term" value="C:Golgi membrane"/>
    <property type="evidence" value="ECO:0007669"/>
    <property type="project" value="UniProtKB-SubCell"/>
</dbReference>
<keyword evidence="20" id="KW-0391">Immunity</keyword>
<evidence type="ECO:0000256" key="16">
    <source>
        <dbReference type="ARBA" id="ARBA00022801"/>
    </source>
</evidence>
<keyword evidence="25" id="KW-0564">Palmitate</keyword>
<dbReference type="SUPFAM" id="SSF52047">
    <property type="entry name" value="RNI-like"/>
    <property type="match status" value="2"/>
</dbReference>
<evidence type="ECO:0000256" key="26">
    <source>
        <dbReference type="ARBA" id="ARBA00023159"/>
    </source>
</evidence>
<dbReference type="GO" id="GO:0006954">
    <property type="term" value="P:inflammatory response"/>
    <property type="evidence" value="ECO:0007669"/>
    <property type="project" value="UniProtKB-KW"/>
</dbReference>
<evidence type="ECO:0000256" key="33">
    <source>
        <dbReference type="ARBA" id="ARBA00040040"/>
    </source>
</evidence>
<dbReference type="Pfam" id="PF17779">
    <property type="entry name" value="WHD_NOD2"/>
    <property type="match status" value="1"/>
</dbReference>
<evidence type="ECO:0000256" key="35">
    <source>
        <dbReference type="ARBA" id="ARBA00048778"/>
    </source>
</evidence>
<dbReference type="Pfam" id="PF05729">
    <property type="entry name" value="NACHT"/>
    <property type="match status" value="1"/>
</dbReference>
<dbReference type="CDD" id="cd00116">
    <property type="entry name" value="LRR_RI"/>
    <property type="match status" value="2"/>
</dbReference>
<keyword evidence="39" id="KW-1185">Reference proteome</keyword>
<dbReference type="Pfam" id="PF02758">
    <property type="entry name" value="PYRIN"/>
    <property type="match status" value="1"/>
</dbReference>
<dbReference type="GO" id="GO:0005783">
    <property type="term" value="C:endoplasmic reticulum"/>
    <property type="evidence" value="ECO:0007669"/>
    <property type="project" value="UniProtKB-SubCell"/>
</dbReference>
<dbReference type="SUPFAM" id="SSF52540">
    <property type="entry name" value="P-loop containing nucleoside triphosphate hydrolases"/>
    <property type="match status" value="1"/>
</dbReference>
<reference evidence="38" key="1">
    <citation type="submission" date="2025-08" db="UniProtKB">
        <authorList>
            <consortium name="Ensembl"/>
        </authorList>
    </citation>
    <scope>IDENTIFICATION</scope>
</reference>
<evidence type="ECO:0000256" key="34">
    <source>
        <dbReference type="ARBA" id="ARBA00045987"/>
    </source>
</evidence>
<dbReference type="InterPro" id="IPR004020">
    <property type="entry name" value="DAPIN"/>
</dbReference>
<feature type="domain" description="NACHT" evidence="37">
    <location>
        <begin position="196"/>
        <end position="396"/>
    </location>
</feature>
<accession>A0A8C4Y845</accession>
<comment type="similarity">
    <text evidence="8">Belongs to the NLRP family.</text>
</comment>
<keyword evidence="9" id="KW-0963">Cytoplasm</keyword>
<evidence type="ECO:0000313" key="39">
    <source>
        <dbReference type="Proteomes" id="UP000694390"/>
    </source>
</evidence>
<dbReference type="PROSITE" id="PS50837">
    <property type="entry name" value="NACHT"/>
    <property type="match status" value="1"/>
</dbReference>
<keyword evidence="17" id="KW-0256">Endoplasmic reticulum</keyword>
<keyword evidence="18" id="KW-0067">ATP-binding</keyword>
<dbReference type="RefSeq" id="XP_030416624.1">
    <property type="nucleotide sequence ID" value="XM_030560764.1"/>
</dbReference>
<dbReference type="SMART" id="SM01288">
    <property type="entry name" value="FISNA"/>
    <property type="match status" value="1"/>
</dbReference>
<evidence type="ECO:0000256" key="13">
    <source>
        <dbReference type="ARBA" id="ARBA00022588"/>
    </source>
</evidence>
<evidence type="ECO:0000256" key="18">
    <source>
        <dbReference type="ARBA" id="ARBA00022840"/>
    </source>
</evidence>
<evidence type="ECO:0000256" key="8">
    <source>
        <dbReference type="ARBA" id="ARBA00008665"/>
    </source>
</evidence>
<dbReference type="InterPro" id="IPR011029">
    <property type="entry name" value="DEATH-like_dom_sf"/>
</dbReference>
<dbReference type="InterPro" id="IPR001611">
    <property type="entry name" value="Leu-rich_rpt"/>
</dbReference>
<evidence type="ECO:0000256" key="6">
    <source>
        <dbReference type="ARBA" id="ARBA00004394"/>
    </source>
</evidence>
<dbReference type="InterPro" id="IPR050637">
    <property type="entry name" value="NLRP_innate_immun_reg"/>
</dbReference>
<keyword evidence="13" id="KW-0399">Innate immunity</keyword>
<keyword evidence="12" id="KW-0597">Phosphoprotein</keyword>
<gene>
    <name evidence="38" type="primary">LOC115650587</name>
</gene>
<evidence type="ECO:0000256" key="19">
    <source>
        <dbReference type="ARBA" id="ARBA00022843"/>
    </source>
</evidence>
<keyword evidence="30" id="KW-1271">Inflammasome</keyword>
<evidence type="ECO:0000256" key="5">
    <source>
        <dbReference type="ARBA" id="ARBA00004267"/>
    </source>
</evidence>
<keyword evidence="31" id="KW-0539">Nucleus</keyword>
<dbReference type="PANTHER" id="PTHR45690">
    <property type="entry name" value="NACHT, LRR AND PYD DOMAINS-CONTAINING PROTEIN 12"/>
    <property type="match status" value="1"/>
</dbReference>
<keyword evidence="23" id="KW-0496">Mitochondrion</keyword>
<evidence type="ECO:0000256" key="32">
    <source>
        <dbReference type="ARBA" id="ARBA00023288"/>
    </source>
</evidence>
<dbReference type="SUPFAM" id="SSF47986">
    <property type="entry name" value="DEATH domain"/>
    <property type="match status" value="1"/>
</dbReference>
<dbReference type="GO" id="GO:0005634">
    <property type="term" value="C:nucleus"/>
    <property type="evidence" value="ECO:0007669"/>
    <property type="project" value="UniProtKB-SubCell"/>
</dbReference>
<dbReference type="InterPro" id="IPR041267">
    <property type="entry name" value="NLRP_HD2"/>
</dbReference>
<dbReference type="GO" id="GO:0045087">
    <property type="term" value="P:innate immune response"/>
    <property type="evidence" value="ECO:0007669"/>
    <property type="project" value="UniProtKB-KW"/>
</dbReference>
<evidence type="ECO:0000256" key="3">
    <source>
        <dbReference type="ARBA" id="ARBA00004173"/>
    </source>
</evidence>
<dbReference type="GO" id="GO:0005815">
    <property type="term" value="C:microtubule organizing center"/>
    <property type="evidence" value="ECO:0007669"/>
    <property type="project" value="UniProtKB-SubCell"/>
</dbReference>
<evidence type="ECO:0000256" key="7">
    <source>
        <dbReference type="ARBA" id="ARBA00004613"/>
    </source>
</evidence>
<dbReference type="AlphaFoldDB" id="A0A8C4Y845"/>
<dbReference type="Gene3D" id="1.10.533.10">
    <property type="entry name" value="Death Domain, Fas"/>
    <property type="match status" value="1"/>
</dbReference>
<keyword evidence="27" id="KW-0804">Transcription</keyword>
<dbReference type="Pfam" id="PF17776">
    <property type="entry name" value="NLRC4_HD2"/>
    <property type="match status" value="1"/>
</dbReference>
<dbReference type="PANTHER" id="PTHR45690:SF19">
    <property type="entry name" value="NACHT, LRR AND PYD DOMAINS-CONTAINING PROTEIN 3"/>
    <property type="match status" value="1"/>
</dbReference>
<keyword evidence="32" id="KW-0449">Lipoprotein</keyword>
<reference evidence="38" key="2">
    <citation type="submission" date="2025-09" db="UniProtKB">
        <authorList>
            <consortium name="Ensembl"/>
        </authorList>
    </citation>
    <scope>IDENTIFICATION</scope>
</reference>
<evidence type="ECO:0000256" key="15">
    <source>
        <dbReference type="ARBA" id="ARBA00022741"/>
    </source>
</evidence>
<evidence type="ECO:0000256" key="30">
    <source>
        <dbReference type="ARBA" id="ARBA00023233"/>
    </source>
</evidence>
<name>A0A8C4Y845_9SAUR</name>
<dbReference type="GO" id="GO:0005739">
    <property type="term" value="C:mitochondrion"/>
    <property type="evidence" value="ECO:0007669"/>
    <property type="project" value="UniProtKB-SubCell"/>
</dbReference>
<evidence type="ECO:0000256" key="11">
    <source>
        <dbReference type="ARBA" id="ARBA00022525"/>
    </source>
</evidence>
<dbReference type="SMART" id="SM01289">
    <property type="entry name" value="PYRIN"/>
    <property type="match status" value="1"/>
</dbReference>
<dbReference type="InterPro" id="IPR029495">
    <property type="entry name" value="NACHT-assoc"/>
</dbReference>
<evidence type="ECO:0000256" key="10">
    <source>
        <dbReference type="ARBA" id="ARBA00022499"/>
    </source>
</evidence>
<keyword evidence="11" id="KW-0964">Secreted</keyword>
<keyword evidence="28" id="KW-0395">Inflammatory response</keyword>
<dbReference type="Pfam" id="PF13516">
    <property type="entry name" value="LRR_6"/>
    <property type="match status" value="7"/>
</dbReference>
<dbReference type="PROSITE" id="PS50824">
    <property type="entry name" value="DAPIN"/>
    <property type="match status" value="1"/>
</dbReference>
<evidence type="ECO:0000256" key="2">
    <source>
        <dbReference type="ARBA" id="ARBA00004123"/>
    </source>
</evidence>
<dbReference type="CDD" id="cd08321">
    <property type="entry name" value="Pyrin_ASC-like"/>
    <property type="match status" value="1"/>
</dbReference>
<evidence type="ECO:0000256" key="27">
    <source>
        <dbReference type="ARBA" id="ARBA00023163"/>
    </source>
</evidence>
<keyword evidence="24" id="KW-0472">Membrane</keyword>
<evidence type="ECO:0000256" key="28">
    <source>
        <dbReference type="ARBA" id="ARBA00023198"/>
    </source>
</evidence>
<keyword evidence="29" id="KW-0206">Cytoskeleton</keyword>